<dbReference type="HOGENOM" id="CLU_1517693_0_0_1"/>
<name>M2R0X1_CERS8</name>
<evidence type="ECO:0000256" key="1">
    <source>
        <dbReference type="SAM" id="MobiDB-lite"/>
    </source>
</evidence>
<accession>M2R0X1</accession>
<feature type="region of interest" description="Disordered" evidence="1">
    <location>
        <begin position="1"/>
        <end position="26"/>
    </location>
</feature>
<dbReference type="AlphaFoldDB" id="M2R0X1"/>
<evidence type="ECO:0000313" key="3">
    <source>
        <dbReference type="Proteomes" id="UP000016930"/>
    </source>
</evidence>
<gene>
    <name evidence="2" type="ORF">CERSUDRAFT_119181</name>
</gene>
<organism evidence="2 3">
    <name type="scientific">Ceriporiopsis subvermispora (strain B)</name>
    <name type="common">White-rot fungus</name>
    <name type="synonym">Gelatoporia subvermispora</name>
    <dbReference type="NCBI Taxonomy" id="914234"/>
    <lineage>
        <taxon>Eukaryota</taxon>
        <taxon>Fungi</taxon>
        <taxon>Dikarya</taxon>
        <taxon>Basidiomycota</taxon>
        <taxon>Agaricomycotina</taxon>
        <taxon>Agaricomycetes</taxon>
        <taxon>Polyporales</taxon>
        <taxon>Gelatoporiaceae</taxon>
        <taxon>Gelatoporia</taxon>
    </lineage>
</organism>
<sequence length="177" mass="19775">MADDRETANEAQPGSSRPHGNSDKPVLKLDIDKFSEHDVHGALHAFYHHFGRRIGGSTTISRGTADPIPAAAVLCIKVPSSQGICPFNGWACPVDNTFGSRDDFVKHIQLHFTRTYRPAHGRQTYDKPKILCLFCGTTASREDALKRHVNDFCMSLPRQSINDEYIQEKLEALVLEE</sequence>
<proteinExistence type="predicted"/>
<keyword evidence="3" id="KW-1185">Reference proteome</keyword>
<feature type="compositionally biased region" description="Polar residues" evidence="1">
    <location>
        <begin position="9"/>
        <end position="19"/>
    </location>
</feature>
<protein>
    <submittedName>
        <fullName evidence="2">Uncharacterized protein</fullName>
    </submittedName>
</protein>
<reference evidence="2 3" key="1">
    <citation type="journal article" date="2012" name="Proc. Natl. Acad. Sci. U.S.A.">
        <title>Comparative genomics of Ceriporiopsis subvermispora and Phanerochaete chrysosporium provide insight into selective ligninolysis.</title>
        <authorList>
            <person name="Fernandez-Fueyo E."/>
            <person name="Ruiz-Duenas F.J."/>
            <person name="Ferreira P."/>
            <person name="Floudas D."/>
            <person name="Hibbett D.S."/>
            <person name="Canessa P."/>
            <person name="Larrondo L.F."/>
            <person name="James T.Y."/>
            <person name="Seelenfreund D."/>
            <person name="Lobos S."/>
            <person name="Polanco R."/>
            <person name="Tello M."/>
            <person name="Honda Y."/>
            <person name="Watanabe T."/>
            <person name="Watanabe T."/>
            <person name="Ryu J.S."/>
            <person name="Kubicek C.P."/>
            <person name="Schmoll M."/>
            <person name="Gaskell J."/>
            <person name="Hammel K.E."/>
            <person name="St John F.J."/>
            <person name="Vanden Wymelenberg A."/>
            <person name="Sabat G."/>
            <person name="Splinter BonDurant S."/>
            <person name="Syed K."/>
            <person name="Yadav J.S."/>
            <person name="Doddapaneni H."/>
            <person name="Subramanian V."/>
            <person name="Lavin J.L."/>
            <person name="Oguiza J.A."/>
            <person name="Perez G."/>
            <person name="Pisabarro A.G."/>
            <person name="Ramirez L."/>
            <person name="Santoyo F."/>
            <person name="Master E."/>
            <person name="Coutinho P.M."/>
            <person name="Henrissat B."/>
            <person name="Lombard V."/>
            <person name="Magnuson J.K."/>
            <person name="Kuees U."/>
            <person name="Hori C."/>
            <person name="Igarashi K."/>
            <person name="Samejima M."/>
            <person name="Held B.W."/>
            <person name="Barry K.W."/>
            <person name="LaButti K.M."/>
            <person name="Lapidus A."/>
            <person name="Lindquist E.A."/>
            <person name="Lucas S.M."/>
            <person name="Riley R."/>
            <person name="Salamov A.A."/>
            <person name="Hoffmeister D."/>
            <person name="Schwenk D."/>
            <person name="Hadar Y."/>
            <person name="Yarden O."/>
            <person name="de Vries R.P."/>
            <person name="Wiebenga A."/>
            <person name="Stenlid J."/>
            <person name="Eastwood D."/>
            <person name="Grigoriev I.V."/>
            <person name="Berka R.M."/>
            <person name="Blanchette R.A."/>
            <person name="Kersten P."/>
            <person name="Martinez A.T."/>
            <person name="Vicuna R."/>
            <person name="Cullen D."/>
        </authorList>
    </citation>
    <scope>NUCLEOTIDE SEQUENCE [LARGE SCALE GENOMIC DNA]</scope>
    <source>
        <strain evidence="2 3">B</strain>
    </source>
</reference>
<evidence type="ECO:0000313" key="2">
    <source>
        <dbReference type="EMBL" id="EMD31892.1"/>
    </source>
</evidence>
<dbReference type="EMBL" id="KB445814">
    <property type="protein sequence ID" value="EMD31892.1"/>
    <property type="molecule type" value="Genomic_DNA"/>
</dbReference>
<dbReference type="OrthoDB" id="10504777at2759"/>
<dbReference type="Proteomes" id="UP000016930">
    <property type="component" value="Unassembled WGS sequence"/>
</dbReference>